<dbReference type="Proteomes" id="UP000814176">
    <property type="component" value="Unassembled WGS sequence"/>
</dbReference>
<evidence type="ECO:0000313" key="3">
    <source>
        <dbReference type="Proteomes" id="UP000814176"/>
    </source>
</evidence>
<sequence length="276" mass="30025">MHCIRTVDCFPPFVTLPTSRPQLPLSIVYPSRLLSAAPYYSAIRSSPIDVGLLSRCVCTHPADYARAVQVATRACNALADVLVLITTWRVTYRVAKLSRSMSVEPSLSKLILRDGSVYFAVLFVLNVLNTTLWVVDIYKNVTVFSNVLSVILLSHLFINLRTTALNHDSSLSGQSSVMSDVRFSGVLGGMGSAVAGSFALSSEHQDGEDYEEGELEAYEPEDGNDIIDIISGDEAARMLTAAVADPDEPAISPSNAAEDMISQVRRSFGTRYEPRA</sequence>
<dbReference type="GeneID" id="72003304"/>
<reference evidence="2 3" key="1">
    <citation type="journal article" date="2021" name="Environ. Microbiol.">
        <title>Gene family expansions and transcriptome signatures uncover fungal adaptations to wood decay.</title>
        <authorList>
            <person name="Hage H."/>
            <person name="Miyauchi S."/>
            <person name="Viragh M."/>
            <person name="Drula E."/>
            <person name="Min B."/>
            <person name="Chaduli D."/>
            <person name="Navarro D."/>
            <person name="Favel A."/>
            <person name="Norest M."/>
            <person name="Lesage-Meessen L."/>
            <person name="Balint B."/>
            <person name="Merenyi Z."/>
            <person name="de Eugenio L."/>
            <person name="Morin E."/>
            <person name="Martinez A.T."/>
            <person name="Baldrian P."/>
            <person name="Stursova M."/>
            <person name="Martinez M.J."/>
            <person name="Novotny C."/>
            <person name="Magnuson J.K."/>
            <person name="Spatafora J.W."/>
            <person name="Maurice S."/>
            <person name="Pangilinan J."/>
            <person name="Andreopoulos W."/>
            <person name="LaButti K."/>
            <person name="Hundley H."/>
            <person name="Na H."/>
            <person name="Kuo A."/>
            <person name="Barry K."/>
            <person name="Lipzen A."/>
            <person name="Henrissat B."/>
            <person name="Riley R."/>
            <person name="Ahrendt S."/>
            <person name="Nagy L.G."/>
            <person name="Grigoriev I.V."/>
            <person name="Martin F."/>
            <person name="Rosso M.N."/>
        </authorList>
    </citation>
    <scope>NUCLEOTIDE SEQUENCE [LARGE SCALE GENOMIC DNA]</scope>
    <source>
        <strain evidence="2 3">CIRM-BRFM 1785</strain>
    </source>
</reference>
<gene>
    <name evidence="2" type="ORF">C8Q71DRAFT_736785</name>
</gene>
<keyword evidence="1" id="KW-0812">Transmembrane</keyword>
<evidence type="ECO:0000313" key="2">
    <source>
        <dbReference type="EMBL" id="KAH9841409.1"/>
    </source>
</evidence>
<keyword evidence="1" id="KW-0472">Membrane</keyword>
<protein>
    <submittedName>
        <fullName evidence="2">Uncharacterized protein</fullName>
    </submittedName>
</protein>
<accession>A0ABQ8KS57</accession>
<name>A0ABQ8KS57_9APHY</name>
<dbReference type="EMBL" id="JADCUA010000003">
    <property type="protein sequence ID" value="KAH9841409.1"/>
    <property type="molecule type" value="Genomic_DNA"/>
</dbReference>
<comment type="caution">
    <text evidence="2">The sequence shown here is derived from an EMBL/GenBank/DDBJ whole genome shotgun (WGS) entry which is preliminary data.</text>
</comment>
<organism evidence="2 3">
    <name type="scientific">Rhodofomes roseus</name>
    <dbReference type="NCBI Taxonomy" id="34475"/>
    <lineage>
        <taxon>Eukaryota</taxon>
        <taxon>Fungi</taxon>
        <taxon>Dikarya</taxon>
        <taxon>Basidiomycota</taxon>
        <taxon>Agaricomycotina</taxon>
        <taxon>Agaricomycetes</taxon>
        <taxon>Polyporales</taxon>
        <taxon>Rhodofomes</taxon>
    </lineage>
</organism>
<keyword evidence="3" id="KW-1185">Reference proteome</keyword>
<evidence type="ECO:0000256" key="1">
    <source>
        <dbReference type="SAM" id="Phobius"/>
    </source>
</evidence>
<keyword evidence="1" id="KW-1133">Transmembrane helix</keyword>
<proteinExistence type="predicted"/>
<dbReference type="RefSeq" id="XP_047782708.1">
    <property type="nucleotide sequence ID" value="XM_047922572.1"/>
</dbReference>
<feature type="transmembrane region" description="Helical" evidence="1">
    <location>
        <begin position="141"/>
        <end position="160"/>
    </location>
</feature>
<feature type="transmembrane region" description="Helical" evidence="1">
    <location>
        <begin position="117"/>
        <end position="135"/>
    </location>
</feature>